<dbReference type="OrthoDB" id="285219at2759"/>
<dbReference type="GO" id="GO:0043066">
    <property type="term" value="P:negative regulation of apoptotic process"/>
    <property type="evidence" value="ECO:0007669"/>
    <property type="project" value="TreeGrafter"/>
</dbReference>
<feature type="region of interest" description="Disordered" evidence="1">
    <location>
        <begin position="1"/>
        <end position="35"/>
    </location>
</feature>
<dbReference type="GO" id="GO:0050821">
    <property type="term" value="P:protein stabilization"/>
    <property type="evidence" value="ECO:0007669"/>
    <property type="project" value="TreeGrafter"/>
</dbReference>
<keyword evidence="4" id="KW-1185">Reference proteome</keyword>
<protein>
    <submittedName>
        <fullName evidence="3">HYPK</fullName>
    </submittedName>
</protein>
<dbReference type="Proteomes" id="UP000593567">
    <property type="component" value="Unassembled WGS sequence"/>
</dbReference>
<evidence type="ECO:0000259" key="2">
    <source>
        <dbReference type="Pfam" id="PF19026"/>
    </source>
</evidence>
<sequence length="127" mass="14383">MSAKKSKPKAAEVEDEGDDQTQGKSLKGKHNDGAADLEKVTDYVEEQEISAQDIQKTMKLVLERKQEQAMQRAAREKEISKVKVKQEDVDLIAHEMEISKLLAERKLKEHQGNVVSALIELTNYVQH</sequence>
<dbReference type="PANTHER" id="PTHR31184">
    <property type="entry name" value="HUNTINGTIN-INTERACTING PROTEIN K FAMILY MEMBER"/>
    <property type="match status" value="1"/>
</dbReference>
<evidence type="ECO:0000313" key="3">
    <source>
        <dbReference type="EMBL" id="KAF6024167.1"/>
    </source>
</evidence>
<dbReference type="EMBL" id="VXIV02002610">
    <property type="protein sequence ID" value="KAF6024167.1"/>
    <property type="molecule type" value="Genomic_DNA"/>
</dbReference>
<accession>A0A7J7JDR8</accession>
<dbReference type="AlphaFoldDB" id="A0A7J7JDR8"/>
<dbReference type="InterPro" id="IPR044034">
    <property type="entry name" value="NAC-like_UBA"/>
</dbReference>
<dbReference type="CDD" id="cd14361">
    <property type="entry name" value="UBA_HYPK"/>
    <property type="match status" value="1"/>
</dbReference>
<evidence type="ECO:0000256" key="1">
    <source>
        <dbReference type="SAM" id="MobiDB-lite"/>
    </source>
</evidence>
<organism evidence="3 4">
    <name type="scientific">Bugula neritina</name>
    <name type="common">Brown bryozoan</name>
    <name type="synonym">Sertularia neritina</name>
    <dbReference type="NCBI Taxonomy" id="10212"/>
    <lineage>
        <taxon>Eukaryota</taxon>
        <taxon>Metazoa</taxon>
        <taxon>Spiralia</taxon>
        <taxon>Lophotrochozoa</taxon>
        <taxon>Bryozoa</taxon>
        <taxon>Gymnolaemata</taxon>
        <taxon>Cheilostomatida</taxon>
        <taxon>Flustrina</taxon>
        <taxon>Buguloidea</taxon>
        <taxon>Bugulidae</taxon>
        <taxon>Bugula</taxon>
    </lineage>
</organism>
<dbReference type="InterPro" id="IPR038922">
    <property type="entry name" value="HYPK_UBA"/>
</dbReference>
<name>A0A7J7JDR8_BUGNE</name>
<comment type="caution">
    <text evidence="3">The sequence shown here is derived from an EMBL/GenBank/DDBJ whole genome shotgun (WGS) entry which is preliminary data.</text>
</comment>
<reference evidence="3" key="1">
    <citation type="submission" date="2020-06" db="EMBL/GenBank/DDBJ databases">
        <title>Draft genome of Bugula neritina, a colonial animal packing powerful symbionts and potential medicines.</title>
        <authorList>
            <person name="Rayko M."/>
        </authorList>
    </citation>
    <scope>NUCLEOTIDE SEQUENCE [LARGE SCALE GENOMIC DNA]</scope>
    <source>
        <strain evidence="3">Kwan_BN1</strain>
    </source>
</reference>
<feature type="domain" description="Nascent polypeptide-associated complex subunit alpha-like UBA" evidence="2">
    <location>
        <begin position="82"/>
        <end position="122"/>
    </location>
</feature>
<dbReference type="InterPro" id="IPR052617">
    <property type="entry name" value="Huntingtin-int_K"/>
</dbReference>
<gene>
    <name evidence="3" type="ORF">EB796_017521</name>
</gene>
<dbReference type="Pfam" id="PF19026">
    <property type="entry name" value="UBA_HYPK"/>
    <property type="match status" value="1"/>
</dbReference>
<evidence type="ECO:0000313" key="4">
    <source>
        <dbReference type="Proteomes" id="UP000593567"/>
    </source>
</evidence>
<dbReference type="Gene3D" id="1.10.8.10">
    <property type="entry name" value="DNA helicase RuvA subunit, C-terminal domain"/>
    <property type="match status" value="1"/>
</dbReference>
<dbReference type="PANTHER" id="PTHR31184:SF2">
    <property type="entry name" value="HUNTINGTIN-INTERACTING PROTEIN K"/>
    <property type="match status" value="1"/>
</dbReference>
<proteinExistence type="predicted"/>